<dbReference type="EMBL" id="SJZI01000002">
    <property type="protein sequence ID" value="TCJ19370.1"/>
    <property type="molecule type" value="Genomic_DNA"/>
</dbReference>
<accession>A0A4R1BNZ8</accession>
<keyword evidence="2" id="KW-1185">Reference proteome</keyword>
<dbReference type="OrthoDB" id="669525at2"/>
<dbReference type="RefSeq" id="WP_131446635.1">
    <property type="nucleotide sequence ID" value="NZ_SJZI01000002.1"/>
</dbReference>
<dbReference type="AlphaFoldDB" id="A0A4R1BNZ8"/>
<name>A0A4R1BNZ8_9BACT</name>
<dbReference type="InterPro" id="IPR025354">
    <property type="entry name" value="DUF4258"/>
</dbReference>
<sequence>MKARNLFFVIFLLVLAAGIFLKRRWHEPVAREAFDRHPARLVYTKHARCRMDCREISEQDIREVMDRGIINLAKSDPRDRPCPTYALQGETSDHESVRVIFAQCGSETKVITCYNLRQEFECHCPGDERKQFR</sequence>
<protein>
    <submittedName>
        <fullName evidence="1">DUF4258 domain-containing protein</fullName>
    </submittedName>
</protein>
<comment type="caution">
    <text evidence="1">The sequence shown here is derived from an EMBL/GenBank/DDBJ whole genome shotgun (WGS) entry which is preliminary data.</text>
</comment>
<gene>
    <name evidence="1" type="ORF">EPD60_02860</name>
</gene>
<proteinExistence type="predicted"/>
<dbReference type="Proteomes" id="UP000295334">
    <property type="component" value="Unassembled WGS sequence"/>
</dbReference>
<evidence type="ECO:0000313" key="1">
    <source>
        <dbReference type="EMBL" id="TCJ19370.1"/>
    </source>
</evidence>
<dbReference type="Pfam" id="PF14076">
    <property type="entry name" value="DUF4258"/>
    <property type="match status" value="1"/>
</dbReference>
<reference evidence="1 2" key="1">
    <citation type="submission" date="2019-03" db="EMBL/GenBank/DDBJ databases">
        <authorList>
            <person name="Kim M.K.M."/>
        </authorList>
    </citation>
    <scope>NUCLEOTIDE SEQUENCE [LARGE SCALE GENOMIC DNA]</scope>
    <source>
        <strain evidence="1 2">17J68-12</strain>
    </source>
</reference>
<organism evidence="1 2">
    <name type="scientific">Flaviaesturariibacter flavus</name>
    <dbReference type="NCBI Taxonomy" id="2502780"/>
    <lineage>
        <taxon>Bacteria</taxon>
        <taxon>Pseudomonadati</taxon>
        <taxon>Bacteroidota</taxon>
        <taxon>Chitinophagia</taxon>
        <taxon>Chitinophagales</taxon>
        <taxon>Chitinophagaceae</taxon>
        <taxon>Flaviaestuariibacter</taxon>
    </lineage>
</organism>
<evidence type="ECO:0000313" key="2">
    <source>
        <dbReference type="Proteomes" id="UP000295334"/>
    </source>
</evidence>